<comment type="similarity">
    <text evidence="2">Belongs to the RseB family.</text>
</comment>
<dbReference type="InterPro" id="IPR033436">
    <property type="entry name" value="MucB/RseB_C"/>
</dbReference>
<sequence>MKLISSFLCMLCISFSAFANDIEQAKPWLERLSTSLKTLNYSTSFVVVKNNQAEPYHWLHGVDDKQQELEILAQLNGPRRDVLRRGNTVSYIEPEQDAYSVSSAYLSGPIPAIFSHDIEALESSYRFISVGRSRVLGRVAQVIRIVPKDSHRFDHWLWLDQQSGLLLKMAIITRQGQLLEQVQFTHLDVTNDIAESLKQLQSAELPSVSDVGIQNQQDELFWHVSWLPQGIEIIKSSRRRVNNDKTVEFILLSDGLVEISVYINPSNIQQRPIEYASDGATAVFSQIVDGLEVSVVGKIPLETAKMIADSVGPVATNSQ</sequence>
<keyword evidence="4" id="KW-0574">Periplasm</keyword>
<evidence type="ECO:0000256" key="5">
    <source>
        <dbReference type="SAM" id="SignalP"/>
    </source>
</evidence>
<dbReference type="PANTHER" id="PTHR38782:SF1">
    <property type="entry name" value="SIGMA-E FACTOR REGULATORY PROTEIN RSEB"/>
    <property type="match status" value="1"/>
</dbReference>
<dbReference type="InterPro" id="IPR033434">
    <property type="entry name" value="MucB/RseB_N"/>
</dbReference>
<keyword evidence="3 5" id="KW-0732">Signal</keyword>
<protein>
    <submittedName>
        <fullName evidence="8">Sigma-E factor regulatory protein RseB</fullName>
    </submittedName>
</protein>
<dbReference type="Pfam" id="PF17188">
    <property type="entry name" value="MucB_RseB_C"/>
    <property type="match status" value="1"/>
</dbReference>
<gene>
    <name evidence="8" type="primary">rseB</name>
    <name evidence="8" type="ORF">GCM10009111_26260</name>
</gene>
<proteinExistence type="inferred from homology"/>
<evidence type="ECO:0000259" key="6">
    <source>
        <dbReference type="Pfam" id="PF03888"/>
    </source>
</evidence>
<dbReference type="CDD" id="cd16327">
    <property type="entry name" value="RseB"/>
    <property type="match status" value="1"/>
</dbReference>
<dbReference type="Proteomes" id="UP001500021">
    <property type="component" value="Unassembled WGS sequence"/>
</dbReference>
<evidence type="ECO:0000259" key="7">
    <source>
        <dbReference type="Pfam" id="PF17188"/>
    </source>
</evidence>
<comment type="caution">
    <text evidence="8">The sequence shown here is derived from an EMBL/GenBank/DDBJ whole genome shotgun (WGS) entry which is preliminary data.</text>
</comment>
<comment type="subcellular location">
    <subcellularLocation>
        <location evidence="1">Periplasm</location>
    </subcellularLocation>
</comment>
<feature type="domain" description="MucB/RseB C-terminal" evidence="7">
    <location>
        <begin position="217"/>
        <end position="311"/>
    </location>
</feature>
<keyword evidence="9" id="KW-1185">Reference proteome</keyword>
<evidence type="ECO:0000256" key="2">
    <source>
        <dbReference type="ARBA" id="ARBA00008150"/>
    </source>
</evidence>
<evidence type="ECO:0000313" key="9">
    <source>
        <dbReference type="Proteomes" id="UP001500021"/>
    </source>
</evidence>
<name>A0ABP3WIU3_9GAMM</name>
<dbReference type="PANTHER" id="PTHR38782">
    <property type="match status" value="1"/>
</dbReference>
<dbReference type="Gene3D" id="3.30.200.100">
    <property type="entry name" value="MucB/RseB, C-terminal domain"/>
    <property type="match status" value="1"/>
</dbReference>
<accession>A0ABP3WIU3</accession>
<dbReference type="Pfam" id="PF03888">
    <property type="entry name" value="MucB_RseB"/>
    <property type="match status" value="1"/>
</dbReference>
<reference evidence="9" key="1">
    <citation type="journal article" date="2019" name="Int. J. Syst. Evol. Microbiol.">
        <title>The Global Catalogue of Microorganisms (GCM) 10K type strain sequencing project: providing services to taxonomists for standard genome sequencing and annotation.</title>
        <authorList>
            <consortium name="The Broad Institute Genomics Platform"/>
            <consortium name="The Broad Institute Genome Sequencing Center for Infectious Disease"/>
            <person name="Wu L."/>
            <person name="Ma J."/>
        </authorList>
    </citation>
    <scope>NUCLEOTIDE SEQUENCE [LARGE SCALE GENOMIC DNA]</scope>
    <source>
        <strain evidence="9">JCM 15608</strain>
    </source>
</reference>
<evidence type="ECO:0000256" key="4">
    <source>
        <dbReference type="ARBA" id="ARBA00022764"/>
    </source>
</evidence>
<dbReference type="InterPro" id="IPR038484">
    <property type="entry name" value="MucB/RseB_C_sf"/>
</dbReference>
<feature type="signal peptide" evidence="5">
    <location>
        <begin position="1"/>
        <end position="19"/>
    </location>
</feature>
<dbReference type="InterPro" id="IPR005588">
    <property type="entry name" value="MucB_RseB"/>
</dbReference>
<feature type="chain" id="PRO_5046807540" evidence="5">
    <location>
        <begin position="20"/>
        <end position="319"/>
    </location>
</feature>
<evidence type="ECO:0000256" key="1">
    <source>
        <dbReference type="ARBA" id="ARBA00004418"/>
    </source>
</evidence>
<dbReference type="EMBL" id="BAAAFA010000009">
    <property type="protein sequence ID" value="GAA0820561.1"/>
    <property type="molecule type" value="Genomic_DNA"/>
</dbReference>
<dbReference type="PIRSF" id="PIRSF005427">
    <property type="entry name" value="RseB"/>
    <property type="match status" value="1"/>
</dbReference>
<feature type="domain" description="MucB/RseB N-terminal" evidence="6">
    <location>
        <begin position="25"/>
        <end position="195"/>
    </location>
</feature>
<dbReference type="Gene3D" id="2.50.20.10">
    <property type="entry name" value="Lipoprotein localisation LolA/LolB/LppX"/>
    <property type="match status" value="1"/>
</dbReference>
<evidence type="ECO:0000313" key="8">
    <source>
        <dbReference type="EMBL" id="GAA0820561.1"/>
    </source>
</evidence>
<organism evidence="8 9">
    <name type="scientific">Colwellia asteriadis</name>
    <dbReference type="NCBI Taxonomy" id="517723"/>
    <lineage>
        <taxon>Bacteria</taxon>
        <taxon>Pseudomonadati</taxon>
        <taxon>Pseudomonadota</taxon>
        <taxon>Gammaproteobacteria</taxon>
        <taxon>Alteromonadales</taxon>
        <taxon>Colwelliaceae</taxon>
        <taxon>Colwellia</taxon>
    </lineage>
</organism>
<evidence type="ECO:0000256" key="3">
    <source>
        <dbReference type="ARBA" id="ARBA00022729"/>
    </source>
</evidence>
<dbReference type="RefSeq" id="WP_343818001.1">
    <property type="nucleotide sequence ID" value="NZ_BAAAFA010000009.1"/>
</dbReference>